<dbReference type="BioCyc" id="MMAZ1236903:G139K-927-MONOMER"/>
<dbReference type="AlphaFoldDB" id="M1P7I1"/>
<keyword evidence="2" id="KW-0285">Flavoprotein</keyword>
<sequence>MELGEKKTIGARNFLYPMPTVLVSADVNGKPNYLTVAFCGIVQAGPPMIAVTLGKMHYTNEGIRENKCFSVNIPSRHMLEVTDYCGIVSGKKADKSDIFRSFYGKLGKAPMIHECPVNLECRLVDTLDFGGGSEVFIGEILESYAEEKYLCNGIPDVEKIEPIVFSMYDNNYWGIGEHLGKAWHSGKKFSQNINEDRFDFYGTAGGYLIKITVFSGSHKGREGNTLIMVEEFLKGAEEAGAETENSREKYQALQGEI</sequence>
<dbReference type="EMBL" id="CP004144">
    <property type="protein sequence ID" value="AGF96372.1"/>
    <property type="molecule type" value="Genomic_DNA"/>
</dbReference>
<proteinExistence type="inferred from homology"/>
<dbReference type="PANTHER" id="PTHR43567:SF1">
    <property type="entry name" value="FLAVOREDOXIN"/>
    <property type="match status" value="1"/>
</dbReference>
<evidence type="ECO:0000259" key="4">
    <source>
        <dbReference type="SMART" id="SM00903"/>
    </source>
</evidence>
<dbReference type="SMART" id="SM00903">
    <property type="entry name" value="Flavin_Reduct"/>
    <property type="match status" value="1"/>
</dbReference>
<accession>M1P7I1</accession>
<evidence type="ECO:0000313" key="5">
    <source>
        <dbReference type="EMBL" id="AGF96372.1"/>
    </source>
</evidence>
<dbReference type="PANTHER" id="PTHR43567">
    <property type="entry name" value="FLAVOREDOXIN-RELATED-RELATED"/>
    <property type="match status" value="1"/>
</dbReference>
<dbReference type="Pfam" id="PF01613">
    <property type="entry name" value="Flavin_Reduct"/>
    <property type="match status" value="1"/>
</dbReference>
<comment type="cofactor">
    <cofactor evidence="1">
        <name>FMN</name>
        <dbReference type="ChEBI" id="CHEBI:58210"/>
    </cofactor>
</comment>
<dbReference type="Proteomes" id="UP000011718">
    <property type="component" value="Chromosome"/>
</dbReference>
<dbReference type="Gene3D" id="2.30.110.10">
    <property type="entry name" value="Electron Transport, Fmn-binding Protein, Chain A"/>
    <property type="match status" value="1"/>
</dbReference>
<dbReference type="SUPFAM" id="SSF52218">
    <property type="entry name" value="Flavoproteins"/>
    <property type="match status" value="1"/>
</dbReference>
<evidence type="ECO:0000256" key="1">
    <source>
        <dbReference type="ARBA" id="ARBA00001917"/>
    </source>
</evidence>
<reference evidence="5 6" key="1">
    <citation type="journal article" date="2013" name="Genome Announc.">
        <title>Complete Genome of a Methanosarcina mazei Strain Isolated from Sediment Samples from an Amazonian Flooded Area.</title>
        <authorList>
            <person name="Assis das Gracas D."/>
            <person name="Thiago Juca Ramos R."/>
            <person name="Vieira Araujo A.C."/>
            <person name="Zahlouth R."/>
            <person name="Ribeiro Carneiro A."/>
            <person name="Souza Lopes T."/>
            <person name="Azevedo Barauna R."/>
            <person name="Azevedo V."/>
            <person name="Cruz Schneider M.P."/>
            <person name="Pellizari V.H."/>
            <person name="Silva A."/>
        </authorList>
    </citation>
    <scope>NUCLEOTIDE SEQUENCE [LARGE SCALE GENOMIC DNA]</scope>
    <source>
        <strain evidence="5 6">Tuc01</strain>
    </source>
</reference>
<dbReference type="InterPro" id="IPR012349">
    <property type="entry name" value="Split_barrel_FMN-bd"/>
</dbReference>
<evidence type="ECO:0000256" key="3">
    <source>
        <dbReference type="ARBA" id="ARBA00038054"/>
    </source>
</evidence>
<comment type="similarity">
    <text evidence="3">Belongs to the flavoredoxin family.</text>
</comment>
<name>M1P7I1_METMZ</name>
<dbReference type="InterPro" id="IPR052174">
    <property type="entry name" value="Flavoredoxin"/>
</dbReference>
<evidence type="ECO:0000256" key="2">
    <source>
        <dbReference type="ARBA" id="ARBA00022630"/>
    </source>
</evidence>
<dbReference type="InterPro" id="IPR029039">
    <property type="entry name" value="Flavoprotein-like_sf"/>
</dbReference>
<evidence type="ECO:0000313" key="6">
    <source>
        <dbReference type="Proteomes" id="UP000011718"/>
    </source>
</evidence>
<gene>
    <name evidence="5" type="ORF">MmTuc01_0973</name>
</gene>
<organism evidence="5 6">
    <name type="scientific">Methanosarcina mazei Tuc01</name>
    <dbReference type="NCBI Taxonomy" id="1236903"/>
    <lineage>
        <taxon>Archaea</taxon>
        <taxon>Methanobacteriati</taxon>
        <taxon>Methanobacteriota</taxon>
        <taxon>Stenosarchaea group</taxon>
        <taxon>Methanomicrobia</taxon>
        <taxon>Methanosarcinales</taxon>
        <taxon>Methanosarcinaceae</taxon>
        <taxon>Methanosarcina</taxon>
    </lineage>
</organism>
<dbReference type="InterPro" id="IPR002563">
    <property type="entry name" value="Flavin_Rdtase-like_dom"/>
</dbReference>
<dbReference type="HOGENOM" id="CLU_059021_5_5_2"/>
<dbReference type="SUPFAM" id="SSF50475">
    <property type="entry name" value="FMN-binding split barrel"/>
    <property type="match status" value="1"/>
</dbReference>
<protein>
    <submittedName>
        <fullName evidence="5">NADPH-flavin oxidoreductase</fullName>
    </submittedName>
</protein>
<dbReference type="KEGG" id="mmaz:MmTuc01_0973"/>
<feature type="domain" description="Flavin reductase like" evidence="4">
    <location>
        <begin position="15"/>
        <end position="151"/>
    </location>
</feature>
<dbReference type="GO" id="GO:0010181">
    <property type="term" value="F:FMN binding"/>
    <property type="evidence" value="ECO:0007669"/>
    <property type="project" value="InterPro"/>
</dbReference>